<dbReference type="Gene3D" id="3.40.390.10">
    <property type="entry name" value="Collagenase (Catalytic Domain)"/>
    <property type="match status" value="1"/>
</dbReference>
<protein>
    <submittedName>
        <fullName evidence="4">Flavastacin</fullName>
        <ecNumber evidence="4">3.4.24.76</ecNumber>
    </submittedName>
</protein>
<dbReference type="PANTHER" id="PTHR10127">
    <property type="entry name" value="DISCOIDIN, CUB, EGF, LAMININ , AND ZINC METALLOPROTEASE DOMAIN CONTAINING"/>
    <property type="match status" value="1"/>
</dbReference>
<feature type="binding site" evidence="1">
    <location>
        <position position="150"/>
    </location>
    <ligand>
        <name>Zn(2+)</name>
        <dbReference type="ChEBI" id="CHEBI:29105"/>
        <note>catalytic</note>
    </ligand>
</feature>
<organism evidence="4 5">
    <name type="scientific">Mycolicibacterium tokaiense</name>
    <dbReference type="NCBI Taxonomy" id="39695"/>
    <lineage>
        <taxon>Bacteria</taxon>
        <taxon>Bacillati</taxon>
        <taxon>Actinomycetota</taxon>
        <taxon>Actinomycetes</taxon>
        <taxon>Mycobacteriales</taxon>
        <taxon>Mycobacteriaceae</taxon>
        <taxon>Mycolicibacterium</taxon>
    </lineage>
</organism>
<gene>
    <name evidence="4" type="ORF">NCTC10821_05234</name>
</gene>
<keyword evidence="1" id="KW-0482">Metalloprotease</keyword>
<dbReference type="PRINTS" id="PR00480">
    <property type="entry name" value="ASTACIN"/>
</dbReference>
<keyword evidence="1" id="KW-0479">Metal-binding</keyword>
<feature type="binding site" evidence="1">
    <location>
        <position position="160"/>
    </location>
    <ligand>
        <name>Zn(2+)</name>
        <dbReference type="ChEBI" id="CHEBI:29105"/>
        <note>catalytic</note>
    </ligand>
</feature>
<dbReference type="SMART" id="SM00235">
    <property type="entry name" value="ZnMc"/>
    <property type="match status" value="1"/>
</dbReference>
<dbReference type="InterPro" id="IPR001506">
    <property type="entry name" value="Peptidase_M12A"/>
</dbReference>
<dbReference type="PANTHER" id="PTHR10127:SF850">
    <property type="entry name" value="METALLOENDOPEPTIDASE"/>
    <property type="match status" value="1"/>
</dbReference>
<evidence type="ECO:0000313" key="4">
    <source>
        <dbReference type="EMBL" id="STZ61677.1"/>
    </source>
</evidence>
<dbReference type="InterPro" id="IPR006026">
    <property type="entry name" value="Peptidase_Metallo"/>
</dbReference>
<keyword evidence="1 4" id="KW-0378">Hydrolase</keyword>
<dbReference type="CDD" id="cd04280">
    <property type="entry name" value="ZnMc_astacin_like"/>
    <property type="match status" value="1"/>
</dbReference>
<dbReference type="GO" id="GO:0008270">
    <property type="term" value="F:zinc ion binding"/>
    <property type="evidence" value="ECO:0007669"/>
    <property type="project" value="UniProtKB-UniRule"/>
</dbReference>
<dbReference type="PROSITE" id="PS51864">
    <property type="entry name" value="ASTACIN"/>
    <property type="match status" value="1"/>
</dbReference>
<comment type="caution">
    <text evidence="1">Lacks conserved residue(s) required for the propagation of feature annotation.</text>
</comment>
<feature type="active site" evidence="1">
    <location>
        <position position="151"/>
    </location>
</feature>
<sequence length="602" mass="67078">MTTIENTTTEHDSGEFRSGGTTGTGFVETPGGVRTEVTYSDIDGLALFEGDIVLGETVGQEGVIVTGAGHRWPGAVVPFEVDPNLPNPQRVTDAVAHYGALTPVRFVPRNGQSDYVRFIPDTGSSSRVGRQGGRQDIRIAAGAPTGTVIHEMGHAIGLWHEQSREDRNALITVNFANIASGDQHNFQQHISDGDDTGGYDFGSIMHYPATAFSTNGQPTIVPKVPLPPGVVMGQRNGLSVGDRLAIQAMYGGWAPDWFALPGGHIFDNKKQKISAVSRGRTNLDLFVLGFDNKAYTHFWNGRWNGDWFALPGRHIFDHATQRIAAVSRGPNNLDLFVIGFDNKVYTHFWNGQWNSDWFALPGQHIFNNRTQHIAAVSRTPNHLDLFVIGFDNRVYTTFWTAQGGWSRDWFPLPGRHTFDHTTQKIAAVSRGPNNLDLFVIGFDNKVYTHFWNGQWNSDWFALPGGHTFDNKTQHVAAVSRGAGNLDLFVLGFDNKAYTHFWNGRWNNDWFPLPGRHVFDNKKQRLSVVSRGPNNLDLFVIGFDNRGYTHFWNGAWAADWFPLPGGHIFDNQTQQIAAVSRGPSNLDLFVLGFDNRGYTHFWS</sequence>
<dbReference type="RefSeq" id="WP_115280553.1">
    <property type="nucleotide sequence ID" value="NZ_AP022600.1"/>
</dbReference>
<evidence type="ECO:0000259" key="3">
    <source>
        <dbReference type="PROSITE" id="PS51864"/>
    </source>
</evidence>
<feature type="binding site" evidence="1">
    <location>
        <position position="154"/>
    </location>
    <ligand>
        <name>Zn(2+)</name>
        <dbReference type="ChEBI" id="CHEBI:29105"/>
        <note>catalytic</note>
    </ligand>
</feature>
<evidence type="ECO:0000256" key="1">
    <source>
        <dbReference type="PROSITE-ProRule" id="PRU01211"/>
    </source>
</evidence>
<dbReference type="SUPFAM" id="SSF89372">
    <property type="entry name" value="Fucose-specific lectin"/>
    <property type="match status" value="2"/>
</dbReference>
<dbReference type="Proteomes" id="UP000254978">
    <property type="component" value="Unassembled WGS sequence"/>
</dbReference>
<name>A0A378TNB8_9MYCO</name>
<evidence type="ECO:0000256" key="2">
    <source>
        <dbReference type="SAM" id="MobiDB-lite"/>
    </source>
</evidence>
<dbReference type="EC" id="3.4.24.76" evidence="4"/>
<keyword evidence="1" id="KW-0645">Protease</keyword>
<dbReference type="GO" id="GO:0004222">
    <property type="term" value="F:metalloendopeptidase activity"/>
    <property type="evidence" value="ECO:0007669"/>
    <property type="project" value="UniProtKB-UniRule"/>
</dbReference>
<keyword evidence="1" id="KW-0862">Zinc</keyword>
<proteinExistence type="predicted"/>
<feature type="domain" description="Peptidase M12A" evidence="3">
    <location>
        <begin position="63"/>
        <end position="255"/>
    </location>
</feature>
<dbReference type="OrthoDB" id="9798386at2"/>
<dbReference type="AlphaFoldDB" id="A0A378TNB8"/>
<reference evidence="4 5" key="1">
    <citation type="submission" date="2018-06" db="EMBL/GenBank/DDBJ databases">
        <authorList>
            <consortium name="Pathogen Informatics"/>
            <person name="Doyle S."/>
        </authorList>
    </citation>
    <scope>NUCLEOTIDE SEQUENCE [LARGE SCALE GENOMIC DNA]</scope>
    <source>
        <strain evidence="4 5">NCTC10821</strain>
    </source>
</reference>
<keyword evidence="5" id="KW-1185">Reference proteome</keyword>
<dbReference type="GO" id="GO:0006508">
    <property type="term" value="P:proteolysis"/>
    <property type="evidence" value="ECO:0007669"/>
    <property type="project" value="UniProtKB-KW"/>
</dbReference>
<dbReference type="InterPro" id="IPR034035">
    <property type="entry name" value="Astacin-like_dom"/>
</dbReference>
<dbReference type="Pfam" id="PF01400">
    <property type="entry name" value="Astacin"/>
    <property type="match status" value="1"/>
</dbReference>
<dbReference type="EMBL" id="UGQT01000001">
    <property type="protein sequence ID" value="STZ61677.1"/>
    <property type="molecule type" value="Genomic_DNA"/>
</dbReference>
<dbReference type="Gene3D" id="2.120.10.70">
    <property type="entry name" value="Fucose-specific lectin"/>
    <property type="match status" value="2"/>
</dbReference>
<accession>A0A378TNB8</accession>
<comment type="cofactor">
    <cofactor evidence="1">
        <name>Zn(2+)</name>
        <dbReference type="ChEBI" id="CHEBI:29105"/>
    </cofactor>
    <text evidence="1">Binds 1 zinc ion per subunit.</text>
</comment>
<dbReference type="InterPro" id="IPR024079">
    <property type="entry name" value="MetalloPept_cat_dom_sf"/>
</dbReference>
<dbReference type="SUPFAM" id="SSF55486">
    <property type="entry name" value="Metalloproteases ('zincins'), catalytic domain"/>
    <property type="match status" value="1"/>
</dbReference>
<feature type="region of interest" description="Disordered" evidence="2">
    <location>
        <begin position="1"/>
        <end position="31"/>
    </location>
</feature>
<evidence type="ECO:0000313" key="5">
    <source>
        <dbReference type="Proteomes" id="UP000254978"/>
    </source>
</evidence>